<comment type="similarity">
    <text evidence="1">Belongs to the GHMP kinase family. IspE subfamily.</text>
</comment>
<evidence type="ECO:0000256" key="2">
    <source>
        <dbReference type="ARBA" id="ARBA00012052"/>
    </source>
</evidence>
<accession>A0A645B391</accession>
<dbReference type="Gene3D" id="3.30.230.10">
    <property type="match status" value="1"/>
</dbReference>
<dbReference type="InterPro" id="IPR004424">
    <property type="entry name" value="IspE"/>
</dbReference>
<dbReference type="InterPro" id="IPR020568">
    <property type="entry name" value="Ribosomal_Su5_D2-typ_SF"/>
</dbReference>
<name>A0A645B391_9ZZZZ</name>
<dbReference type="PANTHER" id="PTHR43527">
    <property type="entry name" value="4-DIPHOSPHOCYTIDYL-2-C-METHYL-D-ERYTHRITOL KINASE, CHLOROPLASTIC"/>
    <property type="match status" value="1"/>
</dbReference>
<keyword evidence="3 10" id="KW-0808">Transferase</keyword>
<dbReference type="AlphaFoldDB" id="A0A645B391"/>
<dbReference type="GO" id="GO:0016114">
    <property type="term" value="P:terpenoid biosynthetic process"/>
    <property type="evidence" value="ECO:0007669"/>
    <property type="project" value="InterPro"/>
</dbReference>
<evidence type="ECO:0000256" key="4">
    <source>
        <dbReference type="ARBA" id="ARBA00022741"/>
    </source>
</evidence>
<feature type="domain" description="GHMP kinase C-terminal" evidence="9">
    <location>
        <begin position="197"/>
        <end position="255"/>
    </location>
</feature>
<dbReference type="Pfam" id="PF08544">
    <property type="entry name" value="GHMP_kinases_C"/>
    <property type="match status" value="1"/>
</dbReference>
<evidence type="ECO:0000256" key="1">
    <source>
        <dbReference type="ARBA" id="ARBA00009684"/>
    </source>
</evidence>
<feature type="domain" description="GHMP kinase N-terminal" evidence="8">
    <location>
        <begin position="67"/>
        <end position="141"/>
    </location>
</feature>
<dbReference type="PIRSF" id="PIRSF010376">
    <property type="entry name" value="IspE"/>
    <property type="match status" value="1"/>
</dbReference>
<evidence type="ECO:0000256" key="5">
    <source>
        <dbReference type="ARBA" id="ARBA00022777"/>
    </source>
</evidence>
<protein>
    <recommendedName>
        <fullName evidence="2">4-(cytidine 5'-diphospho)-2-C-methyl-D-erythritol kinase</fullName>
        <ecNumber evidence="2">2.7.1.148</ecNumber>
    </recommendedName>
    <alternativeName>
        <fullName evidence="7">4-(cytidine-5'-diphospho)-2-C-methyl-D-erythritol kinase</fullName>
    </alternativeName>
</protein>
<dbReference type="InterPro" id="IPR006204">
    <property type="entry name" value="GHMP_kinase_N_dom"/>
</dbReference>
<dbReference type="SUPFAM" id="SSF55060">
    <property type="entry name" value="GHMP Kinase, C-terminal domain"/>
    <property type="match status" value="1"/>
</dbReference>
<dbReference type="Pfam" id="PF00288">
    <property type="entry name" value="GHMP_kinases_N"/>
    <property type="match status" value="1"/>
</dbReference>
<dbReference type="GO" id="GO:0005524">
    <property type="term" value="F:ATP binding"/>
    <property type="evidence" value="ECO:0007669"/>
    <property type="project" value="UniProtKB-KW"/>
</dbReference>
<dbReference type="EMBL" id="VSSQ01017080">
    <property type="protein sequence ID" value="MPM59021.1"/>
    <property type="molecule type" value="Genomic_DNA"/>
</dbReference>
<sequence length="274" mass="30089">MITFPNSKINIGLNIVEKRVDGYHNLETVFYPIPLQDALEIVPAPAQENGFRFTASGVDIEGDPDTNLVVKAYKLLSAAYQLPPIDIYLHKNIPTGAGLGGGSSDAAFMLKLLNEAFSLNLQTEELEAYAGKLGADCPFFIRNTPVYAEGTGNLFSPVSLSLKGYKLILVKTRVFVSTKDAFSRIIPIKPPVPVKEIVATPITEWKELLKNDFETSVFALYPEIAQIKEELYAREAIYASMSGSGASVYGLFNAEQQVNTNVFGNCFVYETLLD</sequence>
<dbReference type="HAMAP" id="MF_00061">
    <property type="entry name" value="IspE"/>
    <property type="match status" value="1"/>
</dbReference>
<dbReference type="PANTHER" id="PTHR43527:SF2">
    <property type="entry name" value="4-DIPHOSPHOCYTIDYL-2-C-METHYL-D-ERYTHRITOL KINASE, CHLOROPLASTIC"/>
    <property type="match status" value="1"/>
</dbReference>
<proteinExistence type="inferred from homology"/>
<evidence type="ECO:0000256" key="7">
    <source>
        <dbReference type="ARBA" id="ARBA00032554"/>
    </source>
</evidence>
<dbReference type="NCBIfam" id="TIGR00154">
    <property type="entry name" value="ispE"/>
    <property type="match status" value="1"/>
</dbReference>
<comment type="caution">
    <text evidence="10">The sequence shown here is derived from an EMBL/GenBank/DDBJ whole genome shotgun (WGS) entry which is preliminary data.</text>
</comment>
<keyword evidence="6" id="KW-0067">ATP-binding</keyword>
<organism evidence="10">
    <name type="scientific">bioreactor metagenome</name>
    <dbReference type="NCBI Taxonomy" id="1076179"/>
    <lineage>
        <taxon>unclassified sequences</taxon>
        <taxon>metagenomes</taxon>
        <taxon>ecological metagenomes</taxon>
    </lineage>
</organism>
<evidence type="ECO:0000256" key="3">
    <source>
        <dbReference type="ARBA" id="ARBA00022679"/>
    </source>
</evidence>
<dbReference type="SUPFAM" id="SSF54211">
    <property type="entry name" value="Ribosomal protein S5 domain 2-like"/>
    <property type="match status" value="1"/>
</dbReference>
<keyword evidence="5 10" id="KW-0418">Kinase</keyword>
<dbReference type="Gene3D" id="3.30.70.890">
    <property type="entry name" value="GHMP kinase, C-terminal domain"/>
    <property type="match status" value="1"/>
</dbReference>
<evidence type="ECO:0000259" key="8">
    <source>
        <dbReference type="Pfam" id="PF00288"/>
    </source>
</evidence>
<gene>
    <name evidence="10" type="primary">ispE_32</name>
    <name evidence="10" type="ORF">SDC9_105858</name>
</gene>
<evidence type="ECO:0000259" key="9">
    <source>
        <dbReference type="Pfam" id="PF08544"/>
    </source>
</evidence>
<dbReference type="InterPro" id="IPR036554">
    <property type="entry name" value="GHMP_kinase_C_sf"/>
</dbReference>
<dbReference type="InterPro" id="IPR014721">
    <property type="entry name" value="Ribsml_uS5_D2-typ_fold_subgr"/>
</dbReference>
<evidence type="ECO:0000313" key="10">
    <source>
        <dbReference type="EMBL" id="MPM59021.1"/>
    </source>
</evidence>
<reference evidence="10" key="1">
    <citation type="submission" date="2019-08" db="EMBL/GenBank/DDBJ databases">
        <authorList>
            <person name="Kucharzyk K."/>
            <person name="Murdoch R.W."/>
            <person name="Higgins S."/>
            <person name="Loffler F."/>
        </authorList>
    </citation>
    <scope>NUCLEOTIDE SEQUENCE</scope>
</reference>
<evidence type="ECO:0000256" key="6">
    <source>
        <dbReference type="ARBA" id="ARBA00022840"/>
    </source>
</evidence>
<dbReference type="EC" id="2.7.1.148" evidence="2"/>
<dbReference type="GO" id="GO:0050515">
    <property type="term" value="F:4-(cytidine 5'-diphospho)-2-C-methyl-D-erythritol kinase activity"/>
    <property type="evidence" value="ECO:0007669"/>
    <property type="project" value="UniProtKB-EC"/>
</dbReference>
<keyword evidence="4" id="KW-0547">Nucleotide-binding</keyword>
<dbReference type="InterPro" id="IPR013750">
    <property type="entry name" value="GHMP_kinase_C_dom"/>
</dbReference>